<accession>A0ABW4CZ52</accession>
<gene>
    <name evidence="1" type="ORF">ACFQ5K_07540</name>
</gene>
<organism evidence="1 2">
    <name type="scientific">Lacticaseibacillus hegangensis</name>
    <dbReference type="NCBI Taxonomy" id="2486010"/>
    <lineage>
        <taxon>Bacteria</taxon>
        <taxon>Bacillati</taxon>
        <taxon>Bacillota</taxon>
        <taxon>Bacilli</taxon>
        <taxon>Lactobacillales</taxon>
        <taxon>Lactobacillaceae</taxon>
        <taxon>Lacticaseibacillus</taxon>
    </lineage>
</organism>
<evidence type="ECO:0000313" key="2">
    <source>
        <dbReference type="Proteomes" id="UP001597212"/>
    </source>
</evidence>
<name>A0ABW4CZ52_9LACO</name>
<comment type="caution">
    <text evidence="1">The sequence shown here is derived from an EMBL/GenBank/DDBJ whole genome shotgun (WGS) entry which is preliminary data.</text>
</comment>
<protein>
    <submittedName>
        <fullName evidence="1">Uncharacterized protein</fullName>
    </submittedName>
</protein>
<dbReference type="EMBL" id="JBHTOK010000063">
    <property type="protein sequence ID" value="MFD1441223.1"/>
    <property type="molecule type" value="Genomic_DNA"/>
</dbReference>
<sequence length="216" mass="24197">MTSKTLEPGQVVTVKEYGPNDLTGRMPWRHLTGRVFRVYEHSAVIDVTDCKGLSARQKTIVNNRINVSFKNIAQASAYTKGVAHESSFNGRKGHVRYQASKELQQQRANRVRHFLDLGYLQADAAKLAKINLYTLHTIAQQFDLTPQPRLSVRWTHPNGITEYVDTLHGAEDRGLMRPGQRGHIVNENGTIDTGKWVRLKDGSFIPAPRVEGVAVG</sequence>
<proteinExistence type="predicted"/>
<dbReference type="Proteomes" id="UP001597212">
    <property type="component" value="Unassembled WGS sequence"/>
</dbReference>
<keyword evidence="2" id="KW-1185">Reference proteome</keyword>
<evidence type="ECO:0000313" key="1">
    <source>
        <dbReference type="EMBL" id="MFD1441223.1"/>
    </source>
</evidence>
<dbReference type="RefSeq" id="WP_125754731.1">
    <property type="nucleotide sequence ID" value="NZ_JBHTOK010000063.1"/>
</dbReference>
<reference evidence="2" key="1">
    <citation type="journal article" date="2019" name="Int. J. Syst. Evol. Microbiol.">
        <title>The Global Catalogue of Microorganisms (GCM) 10K type strain sequencing project: providing services to taxonomists for standard genome sequencing and annotation.</title>
        <authorList>
            <consortium name="The Broad Institute Genomics Platform"/>
            <consortium name="The Broad Institute Genome Sequencing Center for Infectious Disease"/>
            <person name="Wu L."/>
            <person name="Ma J."/>
        </authorList>
    </citation>
    <scope>NUCLEOTIDE SEQUENCE [LARGE SCALE GENOMIC DNA]</scope>
    <source>
        <strain evidence="2">CCM 8912</strain>
    </source>
</reference>